<comment type="caution">
    <text evidence="2">The sequence shown here is derived from an EMBL/GenBank/DDBJ whole genome shotgun (WGS) entry which is preliminary data.</text>
</comment>
<feature type="domain" description="Tail specific protease" evidence="1">
    <location>
        <begin position="91"/>
        <end position="285"/>
    </location>
</feature>
<organism evidence="2 3">
    <name type="scientific">Luteimonas viscosa</name>
    <dbReference type="NCBI Taxonomy" id="1132694"/>
    <lineage>
        <taxon>Bacteria</taxon>
        <taxon>Pseudomonadati</taxon>
        <taxon>Pseudomonadota</taxon>
        <taxon>Gammaproteobacteria</taxon>
        <taxon>Lysobacterales</taxon>
        <taxon>Lysobacteraceae</taxon>
        <taxon>Luteimonas</taxon>
    </lineage>
</organism>
<sequence>MVFAIVLGAVLAAGCPSQESVLRDAAAAVQETYVDPGRGRHIAQALSQWADSGRYVDTCEVPASFVEQLNADLDAYDGHFHVEAPGQAGDPQDWLMAWRADAGKANAGVREVRVLEGNVGYLRLSTFYPWDVAGAKIQAAFSLLADSGGLILDLRQNGGGDAGTAEQLVRTFLADEVSQVQRIEQRGTVSDSPLPRRELEAFTRPLVVLVDRRTGSAAEFVAYSLQVLGRAKVVGSRTGGAASLLGEPVQLSGGYRISIPYARPVNRVSGASWEKLGVRPDVPGGDDPLFIARMTLAAAKQ</sequence>
<dbReference type="Gene3D" id="3.90.226.10">
    <property type="entry name" value="2-enoyl-CoA Hydratase, Chain A, domain 1"/>
    <property type="match status" value="1"/>
</dbReference>
<dbReference type="RefSeq" id="WP_149104420.1">
    <property type="nucleotide sequence ID" value="NZ_VTFT01000002.1"/>
</dbReference>
<reference evidence="2 3" key="1">
    <citation type="submission" date="2019-08" db="EMBL/GenBank/DDBJ databases">
        <title>Luteimonas viscosus sp. nov., isolated from soil of a sunflower field.</title>
        <authorList>
            <person name="Jianli Z."/>
            <person name="Ying Z."/>
        </authorList>
    </citation>
    <scope>NUCLEOTIDE SEQUENCE [LARGE SCALE GENOMIC DNA]</scope>
    <source>
        <strain evidence="2 3">XBU10</strain>
    </source>
</reference>
<dbReference type="PANTHER" id="PTHR11261:SF3">
    <property type="entry name" value="RETINOL-BINDING PROTEIN 3"/>
    <property type="match status" value="1"/>
</dbReference>
<evidence type="ECO:0000313" key="2">
    <source>
        <dbReference type="EMBL" id="TYT23724.1"/>
    </source>
</evidence>
<dbReference type="AlphaFoldDB" id="A0A5D4XHN4"/>
<keyword evidence="3" id="KW-1185">Reference proteome</keyword>
<proteinExistence type="predicted"/>
<dbReference type="InterPro" id="IPR005151">
    <property type="entry name" value="Tail-specific_protease"/>
</dbReference>
<dbReference type="GO" id="GO:0008236">
    <property type="term" value="F:serine-type peptidase activity"/>
    <property type="evidence" value="ECO:0007669"/>
    <property type="project" value="InterPro"/>
</dbReference>
<dbReference type="Gene3D" id="3.30.750.44">
    <property type="match status" value="1"/>
</dbReference>
<dbReference type="Proteomes" id="UP000324973">
    <property type="component" value="Unassembled WGS sequence"/>
</dbReference>
<dbReference type="InterPro" id="IPR029045">
    <property type="entry name" value="ClpP/crotonase-like_dom_sf"/>
</dbReference>
<accession>A0A5D4XHN4</accession>
<dbReference type="PANTHER" id="PTHR11261">
    <property type="entry name" value="INTERPHOTORECEPTOR RETINOID-BINDING PROTEIN"/>
    <property type="match status" value="1"/>
</dbReference>
<evidence type="ECO:0000259" key="1">
    <source>
        <dbReference type="SMART" id="SM00245"/>
    </source>
</evidence>
<name>A0A5D4XHN4_9GAMM</name>
<dbReference type="GO" id="GO:0006508">
    <property type="term" value="P:proteolysis"/>
    <property type="evidence" value="ECO:0007669"/>
    <property type="project" value="InterPro"/>
</dbReference>
<dbReference type="EMBL" id="VTFT01000002">
    <property type="protein sequence ID" value="TYT23724.1"/>
    <property type="molecule type" value="Genomic_DNA"/>
</dbReference>
<protein>
    <submittedName>
        <fullName evidence="2">S41 family peptidase</fullName>
    </submittedName>
</protein>
<evidence type="ECO:0000313" key="3">
    <source>
        <dbReference type="Proteomes" id="UP000324973"/>
    </source>
</evidence>
<dbReference type="Pfam" id="PF03572">
    <property type="entry name" value="Peptidase_S41"/>
    <property type="match status" value="1"/>
</dbReference>
<dbReference type="OrthoDB" id="9758793at2"/>
<dbReference type="SUPFAM" id="SSF52096">
    <property type="entry name" value="ClpP/crotonase"/>
    <property type="match status" value="1"/>
</dbReference>
<dbReference type="SMART" id="SM00245">
    <property type="entry name" value="TSPc"/>
    <property type="match status" value="1"/>
</dbReference>
<gene>
    <name evidence="2" type="ORF">FZO89_16000</name>
</gene>
<dbReference type="CDD" id="cd07563">
    <property type="entry name" value="Peptidase_S41_IRBP"/>
    <property type="match status" value="1"/>
</dbReference>